<evidence type="ECO:0000256" key="1">
    <source>
        <dbReference type="SAM" id="SignalP"/>
    </source>
</evidence>
<keyword evidence="3" id="KW-1185">Reference proteome</keyword>
<gene>
    <name evidence="2" type="ORF">RZN05_20205</name>
</gene>
<accession>A0ABU3YD56</accession>
<protein>
    <recommendedName>
        <fullName evidence="4">Lipoprotein</fullName>
    </recommendedName>
</protein>
<sequence length="190" mass="19415">MLGRAALLLAPLALAGCGGAPSQDGAALQKQEQARAADLAKVTGWERAFQPDVAIAAANQFGFHAPAYGPAKNGFASIGTPVLVSDSGAKAPNRAGFAATGATADRIDALAFDLAITDANSAKLAHTRFADIVRDFLFQSKIDAKSVHEAIVKGEAAKGQLGGIDYAIEKAADRLTVTFHRTGASAPANS</sequence>
<comment type="caution">
    <text evidence="2">The sequence shown here is derived from an EMBL/GenBank/DDBJ whole genome shotgun (WGS) entry which is preliminary data.</text>
</comment>
<evidence type="ECO:0008006" key="4">
    <source>
        <dbReference type="Google" id="ProtNLM"/>
    </source>
</evidence>
<dbReference type="PROSITE" id="PS51257">
    <property type="entry name" value="PROKAR_LIPOPROTEIN"/>
    <property type="match status" value="1"/>
</dbReference>
<feature type="chain" id="PRO_5047455234" description="Lipoprotein" evidence="1">
    <location>
        <begin position="16"/>
        <end position="190"/>
    </location>
</feature>
<proteinExistence type="predicted"/>
<evidence type="ECO:0000313" key="2">
    <source>
        <dbReference type="EMBL" id="MDV3459328.1"/>
    </source>
</evidence>
<dbReference type="EMBL" id="JAWJEJ010000002">
    <property type="protein sequence ID" value="MDV3459328.1"/>
    <property type="molecule type" value="Genomic_DNA"/>
</dbReference>
<evidence type="ECO:0000313" key="3">
    <source>
        <dbReference type="Proteomes" id="UP001273531"/>
    </source>
</evidence>
<name>A0ABU3YD56_9SPHN</name>
<dbReference type="RefSeq" id="WP_317228475.1">
    <property type="nucleotide sequence ID" value="NZ_JAWJEJ010000002.1"/>
</dbReference>
<reference evidence="2 3" key="1">
    <citation type="submission" date="2023-10" db="EMBL/GenBank/DDBJ databases">
        <title>Sphingomonas sp. HF-S4 16S ribosomal RNA gene Genome sequencing and assembly.</title>
        <authorList>
            <person name="Lee H."/>
        </authorList>
    </citation>
    <scope>NUCLEOTIDE SEQUENCE [LARGE SCALE GENOMIC DNA]</scope>
    <source>
        <strain evidence="2 3">HF-S4</strain>
    </source>
</reference>
<feature type="signal peptide" evidence="1">
    <location>
        <begin position="1"/>
        <end position="15"/>
    </location>
</feature>
<keyword evidence="1" id="KW-0732">Signal</keyword>
<organism evidence="2 3">
    <name type="scientific">Sphingomonas agrestis</name>
    <dbReference type="NCBI Taxonomy" id="3080540"/>
    <lineage>
        <taxon>Bacteria</taxon>
        <taxon>Pseudomonadati</taxon>
        <taxon>Pseudomonadota</taxon>
        <taxon>Alphaproteobacteria</taxon>
        <taxon>Sphingomonadales</taxon>
        <taxon>Sphingomonadaceae</taxon>
        <taxon>Sphingomonas</taxon>
    </lineage>
</organism>
<dbReference type="Proteomes" id="UP001273531">
    <property type="component" value="Unassembled WGS sequence"/>
</dbReference>